<protein>
    <submittedName>
        <fullName evidence="1">Uncharacterized protein</fullName>
    </submittedName>
</protein>
<organism evidence="1 2">
    <name type="scientific">Gonium pectorale</name>
    <name type="common">Green alga</name>
    <dbReference type="NCBI Taxonomy" id="33097"/>
    <lineage>
        <taxon>Eukaryota</taxon>
        <taxon>Viridiplantae</taxon>
        <taxon>Chlorophyta</taxon>
        <taxon>core chlorophytes</taxon>
        <taxon>Chlorophyceae</taxon>
        <taxon>CS clade</taxon>
        <taxon>Chlamydomonadales</taxon>
        <taxon>Volvocaceae</taxon>
        <taxon>Gonium</taxon>
    </lineage>
</organism>
<name>A0A150G2S0_GONPE</name>
<dbReference type="EMBL" id="LSYV01000073">
    <property type="protein sequence ID" value="KXZ44147.1"/>
    <property type="molecule type" value="Genomic_DNA"/>
</dbReference>
<dbReference type="Proteomes" id="UP000075714">
    <property type="component" value="Unassembled WGS sequence"/>
</dbReference>
<sequence>MDTIESTGVAFLNVDGNEAKAAGHVQDLLVSTGDMAITLDAFVSNATNYGILLLGTDFLLPIRANLCYYRSLLEYDNNQNSRGSIGVSFTRQESTNLAAICEDAVLDSDSVSDPKAYMMTAPRQQGAPTRSALVPHGSKHC</sequence>
<reference evidence="2" key="1">
    <citation type="journal article" date="2016" name="Nat. Commun.">
        <title>The Gonium pectorale genome demonstrates co-option of cell cycle regulation during the evolution of multicellularity.</title>
        <authorList>
            <person name="Hanschen E.R."/>
            <person name="Marriage T.N."/>
            <person name="Ferris P.J."/>
            <person name="Hamaji T."/>
            <person name="Toyoda A."/>
            <person name="Fujiyama A."/>
            <person name="Neme R."/>
            <person name="Noguchi H."/>
            <person name="Minakuchi Y."/>
            <person name="Suzuki M."/>
            <person name="Kawai-Toyooka H."/>
            <person name="Smith D.R."/>
            <person name="Sparks H."/>
            <person name="Anderson J."/>
            <person name="Bakaric R."/>
            <person name="Luria V."/>
            <person name="Karger A."/>
            <person name="Kirschner M.W."/>
            <person name="Durand P.M."/>
            <person name="Michod R.E."/>
            <person name="Nozaki H."/>
            <person name="Olson B.J."/>
        </authorList>
    </citation>
    <scope>NUCLEOTIDE SEQUENCE [LARGE SCALE GENOMIC DNA]</scope>
    <source>
        <strain evidence="2">NIES-2863</strain>
    </source>
</reference>
<gene>
    <name evidence="1" type="ORF">GPECTOR_72g594</name>
</gene>
<comment type="caution">
    <text evidence="1">The sequence shown here is derived from an EMBL/GenBank/DDBJ whole genome shotgun (WGS) entry which is preliminary data.</text>
</comment>
<proteinExistence type="predicted"/>
<dbReference type="AlphaFoldDB" id="A0A150G2S0"/>
<evidence type="ECO:0000313" key="2">
    <source>
        <dbReference type="Proteomes" id="UP000075714"/>
    </source>
</evidence>
<evidence type="ECO:0000313" key="1">
    <source>
        <dbReference type="EMBL" id="KXZ44147.1"/>
    </source>
</evidence>
<keyword evidence="2" id="KW-1185">Reference proteome</keyword>
<accession>A0A150G2S0</accession>